<dbReference type="Pfam" id="PF00432">
    <property type="entry name" value="Prenyltrans"/>
    <property type="match status" value="1"/>
</dbReference>
<dbReference type="AlphaFoldDB" id="I9NVR8"/>
<dbReference type="Pfam" id="PF20706">
    <property type="entry name" value="GT4-conflict"/>
    <property type="match status" value="1"/>
</dbReference>
<organism evidence="3 4">
    <name type="scientific">Pelosinus fermentans JBW45</name>
    <dbReference type="NCBI Taxonomy" id="1192197"/>
    <lineage>
        <taxon>Bacteria</taxon>
        <taxon>Bacillati</taxon>
        <taxon>Bacillota</taxon>
        <taxon>Negativicutes</taxon>
        <taxon>Selenomonadales</taxon>
        <taxon>Sporomusaceae</taxon>
        <taxon>Pelosinus</taxon>
    </lineage>
</organism>
<gene>
    <name evidence="3" type="ORF">JBW_03792</name>
</gene>
<sequence>MDASRNELKQIRSLSLSYIIQRFRSDPQLDTDGWHQYLDENVNVGIVATSQGLLLAKKFKIIDENKIKIEKALNTVLKIQRDDGGWAYKTNLNDRSSSEPTSWALICLCEFYGLELIDKKDAIVESVYKGITWLLDNLANNAWGMTKDDNQRIYTSALVLDCLRKIIEKIPVNGMQKQSIEECIENASNWIISIQNSDGGWGEYKGKQSTCFHTACVLDTVFTFKKELLRSKKKAIDFLCSNFNEAFFWHQNQNSGLLEIISIDLKRVHHYHLTNVRVIKSLLSVDADIDKLINNVISSLISEGQEKDGIWHHPQLGDKITMWAIYDVLMCLDLWYEKGRSDKTENPSNGEKLAMLTTGKEEKTEVDSGKIILIADSWGTKLGGINSFNYDFCRALGLVSTPRIVCVVKEATPLDIAEANQSKVTLIPLDIGSEQIDASRSYEIIDKVKKIDKGSILWWVGHDTITGEVALKCREQLKEGKCAIIHHMSYPSYYPIKYSKGISSAAKEDVQRKVFTHADRVFAIGPKLRLSAEELRRKQDIIEIIPGLTEEISPSCNSSGIFSAIVFGRLDSNNEIIKQGKLAVKAFARAFKNNPCSFGNEFPRLYVMGLEAGDSYEEKCDELRILASQEAGRLVSIIAVPYCEDRNKIFENLSLRDVCIMPSWHEGFGLVGMEAIAGEVPIIISKNSGLYEMIKDKCGSPGLGCIKAIEIKGSFGDEAFSEDDLEQLTTALLEIASDKARVKSGAKSLKNMLLSKNCTWENAAQTFLSKLDLEVARVI</sequence>
<evidence type="ECO:0000313" key="4">
    <source>
        <dbReference type="Proteomes" id="UP000005361"/>
    </source>
</evidence>
<dbReference type="PANTHER" id="PTHR12526">
    <property type="entry name" value="GLYCOSYLTRANSFERASE"/>
    <property type="match status" value="1"/>
</dbReference>
<dbReference type="Gene3D" id="3.40.50.2000">
    <property type="entry name" value="Glycogen Phosphorylase B"/>
    <property type="match status" value="1"/>
</dbReference>
<keyword evidence="1" id="KW-0677">Repeat</keyword>
<reference evidence="4" key="2">
    <citation type="submission" date="2015-02" db="EMBL/GenBank/DDBJ databases">
        <title>Complete Genome Sequence of Pelosinus fermentans JBW45.</title>
        <authorList>
            <person name="De Leon K.B."/>
            <person name="Utturkar S.M."/>
            <person name="Camilleri L.B."/>
            <person name="Arkin A.P."/>
            <person name="Fields M.W."/>
            <person name="Brown S.D."/>
            <person name="Wall J.D."/>
        </authorList>
    </citation>
    <scope>NUCLEOTIDE SEQUENCE [LARGE SCALE GENOMIC DNA]</scope>
    <source>
        <strain evidence="4">JBW45</strain>
    </source>
</reference>
<accession>I9NVR8</accession>
<dbReference type="CDD" id="cd03801">
    <property type="entry name" value="GT4_PimA-like"/>
    <property type="match status" value="1"/>
</dbReference>
<dbReference type="SUPFAM" id="SSF53756">
    <property type="entry name" value="UDP-Glycosyltransferase/glycogen phosphorylase"/>
    <property type="match status" value="1"/>
</dbReference>
<dbReference type="OrthoDB" id="9758578at2"/>
<dbReference type="EMBL" id="CP010978">
    <property type="protein sequence ID" value="AJQ29129.1"/>
    <property type="molecule type" value="Genomic_DNA"/>
</dbReference>
<feature type="domain" description="Prenyltransferase alpha-alpha toroid" evidence="2">
    <location>
        <begin position="64"/>
        <end position="241"/>
    </location>
</feature>
<reference evidence="3 4" key="1">
    <citation type="journal article" date="2015" name="Genome Announc.">
        <title>Complete Genome Sequence of Pelosinus fermentans JBW45, a Member of a Remarkably Competitive Group of Negativicutes in the Firmicutes Phylum.</title>
        <authorList>
            <person name="De Leon K.B."/>
            <person name="Utturkar S.M."/>
            <person name="Camilleri L.B."/>
            <person name="Elias D.A."/>
            <person name="Arkin A.P."/>
            <person name="Fields M.W."/>
            <person name="Brown S.D."/>
            <person name="Wall J.D."/>
        </authorList>
    </citation>
    <scope>NUCLEOTIDE SEQUENCE [LARGE SCALE GENOMIC DNA]</scope>
    <source>
        <strain evidence="3 4">JBW45</strain>
    </source>
</reference>
<dbReference type="GO" id="GO:0016740">
    <property type="term" value="F:transferase activity"/>
    <property type="evidence" value="ECO:0007669"/>
    <property type="project" value="UniProtKB-KW"/>
</dbReference>
<dbReference type="RefSeq" id="WP_007954182.1">
    <property type="nucleotide sequence ID" value="NZ_CP010978.1"/>
</dbReference>
<dbReference type="HOGENOM" id="CLU_359357_0_0_9"/>
<keyword evidence="3" id="KW-0808">Transferase</keyword>
<evidence type="ECO:0000259" key="2">
    <source>
        <dbReference type="Pfam" id="PF00432"/>
    </source>
</evidence>
<evidence type="ECO:0000256" key="1">
    <source>
        <dbReference type="ARBA" id="ARBA00022737"/>
    </source>
</evidence>
<dbReference type="CDD" id="cd00688">
    <property type="entry name" value="ISOPREN_C2_like"/>
    <property type="match status" value="1"/>
</dbReference>
<dbReference type="STRING" id="1192197.JBW_03792"/>
<evidence type="ECO:0000313" key="3">
    <source>
        <dbReference type="EMBL" id="AJQ29129.1"/>
    </source>
</evidence>
<name>I9NVR8_9FIRM</name>
<dbReference type="InterPro" id="IPR001330">
    <property type="entry name" value="Prenyltrans"/>
</dbReference>
<protein>
    <submittedName>
        <fullName evidence="3">Glycosyl transferase group 1</fullName>
    </submittedName>
</protein>
<dbReference type="SUPFAM" id="SSF48239">
    <property type="entry name" value="Terpenoid cyclases/Protein prenyltransferases"/>
    <property type="match status" value="1"/>
</dbReference>
<dbReference type="Gene3D" id="1.50.10.20">
    <property type="match status" value="1"/>
</dbReference>
<dbReference type="KEGG" id="pft:JBW_03792"/>
<proteinExistence type="predicted"/>
<dbReference type="InterPro" id="IPR008930">
    <property type="entry name" value="Terpenoid_cyclase/PrenylTrfase"/>
</dbReference>
<dbReference type="Proteomes" id="UP000005361">
    <property type="component" value="Chromosome"/>
</dbReference>